<dbReference type="Proteomes" id="UP000244855">
    <property type="component" value="Unassembled WGS sequence"/>
</dbReference>
<protein>
    <submittedName>
        <fullName evidence="3">Uncharacterized protein</fullName>
    </submittedName>
</protein>
<evidence type="ECO:0000256" key="1">
    <source>
        <dbReference type="SAM" id="MobiDB-lite"/>
    </source>
</evidence>
<feature type="chain" id="PRO_5016047373" evidence="2">
    <location>
        <begin position="29"/>
        <end position="347"/>
    </location>
</feature>
<accession>A0A2V1E7I2</accession>
<feature type="region of interest" description="Disordered" evidence="1">
    <location>
        <begin position="294"/>
        <end position="323"/>
    </location>
</feature>
<gene>
    <name evidence="3" type="ORF">DM02DRAFT_649655</name>
</gene>
<keyword evidence="2" id="KW-0732">Signal</keyword>
<keyword evidence="4" id="KW-1185">Reference proteome</keyword>
<name>A0A2V1E7I2_9PLEO</name>
<feature type="region of interest" description="Disordered" evidence="1">
    <location>
        <begin position="119"/>
        <end position="154"/>
    </location>
</feature>
<dbReference type="AlphaFoldDB" id="A0A2V1E7I2"/>
<evidence type="ECO:0000313" key="3">
    <source>
        <dbReference type="EMBL" id="PVI06533.1"/>
    </source>
</evidence>
<proteinExistence type="predicted"/>
<evidence type="ECO:0000256" key="2">
    <source>
        <dbReference type="SAM" id="SignalP"/>
    </source>
</evidence>
<reference evidence="3 4" key="1">
    <citation type="journal article" date="2018" name="Sci. Rep.">
        <title>Comparative genomics provides insights into the lifestyle and reveals functional heterogeneity of dark septate endophytic fungi.</title>
        <authorList>
            <person name="Knapp D.G."/>
            <person name="Nemeth J.B."/>
            <person name="Barry K."/>
            <person name="Hainaut M."/>
            <person name="Henrissat B."/>
            <person name="Johnson J."/>
            <person name="Kuo A."/>
            <person name="Lim J.H.P."/>
            <person name="Lipzen A."/>
            <person name="Nolan M."/>
            <person name="Ohm R.A."/>
            <person name="Tamas L."/>
            <person name="Grigoriev I.V."/>
            <person name="Spatafora J.W."/>
            <person name="Nagy L.G."/>
            <person name="Kovacs G.M."/>
        </authorList>
    </citation>
    <scope>NUCLEOTIDE SEQUENCE [LARGE SCALE GENOMIC DNA]</scope>
    <source>
        <strain evidence="3 4">DSE2036</strain>
    </source>
</reference>
<evidence type="ECO:0000313" key="4">
    <source>
        <dbReference type="Proteomes" id="UP000244855"/>
    </source>
</evidence>
<feature type="signal peptide" evidence="2">
    <location>
        <begin position="1"/>
        <end position="28"/>
    </location>
</feature>
<sequence>MAIAALSHVLALCMWLLIPNVPAVCATAQAPTQLPAPFNPSASSPISAITPTTTVGGPLGSSVPPGAVVPPIQTRSLTLTSVTPLYPVPTVHSEIEESSFEATGPSTSSVIHTERTATGFETGRTPPGLNDARPQETRPPVAGSNPQADPVTIPSVPSVVGIETNIYSTVVPNRPGNAPPPVDAQPTKSGLLVDIISNLVPPQGLTTRPNAGVTQPANFQAEQQPTVAIGGLITLGPSATLTLTPGLSTTVGAGSAATQIAITTDNAGKTFIVLSSSGTAVTATVTKTLTTSTLPETGFGGSPTVAARPASSNTKSPTPDEGGAMGRALPAWYPNVFFGILGLGVAF</sequence>
<dbReference type="OrthoDB" id="3793416at2759"/>
<dbReference type="EMBL" id="KZ805308">
    <property type="protein sequence ID" value="PVI06533.1"/>
    <property type="molecule type" value="Genomic_DNA"/>
</dbReference>
<organism evidence="3 4">
    <name type="scientific">Periconia macrospinosa</name>
    <dbReference type="NCBI Taxonomy" id="97972"/>
    <lineage>
        <taxon>Eukaryota</taxon>
        <taxon>Fungi</taxon>
        <taxon>Dikarya</taxon>
        <taxon>Ascomycota</taxon>
        <taxon>Pezizomycotina</taxon>
        <taxon>Dothideomycetes</taxon>
        <taxon>Pleosporomycetidae</taxon>
        <taxon>Pleosporales</taxon>
        <taxon>Massarineae</taxon>
        <taxon>Periconiaceae</taxon>
        <taxon>Periconia</taxon>
    </lineage>
</organism>